<comment type="similarity">
    <text evidence="1">Belongs to the pellino family.</text>
</comment>
<evidence type="ECO:0008006" key="7">
    <source>
        <dbReference type="Google" id="ProtNLM"/>
    </source>
</evidence>
<dbReference type="PANTHER" id="PTHR12098:SF4">
    <property type="entry name" value="E3 UBIQUITIN-PROTEIN LIGASE PELLINO HOMOLOG 1"/>
    <property type="match status" value="1"/>
</dbReference>
<proteinExistence type="inferred from homology"/>
<accession>A0AAW0PSU9</accession>
<dbReference type="GO" id="GO:0061630">
    <property type="term" value="F:ubiquitin protein ligase activity"/>
    <property type="evidence" value="ECO:0007669"/>
    <property type="project" value="InterPro"/>
</dbReference>
<dbReference type="InterPro" id="IPR006800">
    <property type="entry name" value="Pellino_fam"/>
</dbReference>
<gene>
    <name evidence="5" type="ORF">WMY93_007038</name>
</gene>
<dbReference type="GO" id="GO:0070936">
    <property type="term" value="P:protein K48-linked ubiquitination"/>
    <property type="evidence" value="ECO:0007669"/>
    <property type="project" value="TreeGrafter"/>
</dbReference>
<dbReference type="Pfam" id="PF20723">
    <property type="entry name" value="Pellino_RING"/>
    <property type="match status" value="1"/>
</dbReference>
<feature type="domain" description="Pellino FHA" evidence="3">
    <location>
        <begin position="20"/>
        <end position="277"/>
    </location>
</feature>
<sequence length="427" mass="47310">MSFPGSESRPGPGLDPDPGVYGQLFVLGCNGSLPGGDTQLLKSRFVLRRRETPNGVARSTVHPEYTPQAAKVVNNRLKHSISFRVNHKQTVVVEYVRDSNTDMFQIGRSSEDPIDFVVCGSDPAAVSRFACRIICSRTPPYSPRIYAAGFDDSNNIVLGAKASKWRAADGHMDALTTNGVLVMNPAPGMGPETKAGLCEPGSSEPESFKPGLWKEVSVCGNIFSLRETRAAPKRGKRLRSESNLLLDGSLIDLCGVMLLWRSMEGLSHCPTDAQLESHRLELNSDRPQCPVGYYTLNFPRRPPQLDLANLDPKQPWVYVRCGHVHGYLEWGNQCPMCRTKCDYVPLWLGRERGFYVDSEKPTHALVPCGHVCSRQTAEYWSQVRTPHTPAQGHAPEQVSGLHTSCPFCLKPLDAHRPNVQLIFQTPY</sequence>
<feature type="domain" description="Pellino RING" evidence="4">
    <location>
        <begin position="282"/>
        <end position="425"/>
    </location>
</feature>
<evidence type="ECO:0000256" key="2">
    <source>
        <dbReference type="ARBA" id="ARBA00022553"/>
    </source>
</evidence>
<reference evidence="6" key="1">
    <citation type="submission" date="2024-04" db="EMBL/GenBank/DDBJ databases">
        <title>Salinicola lusitanus LLJ914,a marine bacterium isolated from the Okinawa Trough.</title>
        <authorList>
            <person name="Li J."/>
        </authorList>
    </citation>
    <scope>NUCLEOTIDE SEQUENCE [LARGE SCALE GENOMIC DNA]</scope>
</reference>
<keyword evidence="2" id="KW-0597">Phosphoprotein</keyword>
<evidence type="ECO:0000259" key="3">
    <source>
        <dbReference type="Pfam" id="PF04710"/>
    </source>
</evidence>
<organism evidence="5 6">
    <name type="scientific">Mugilogobius chulae</name>
    <name type="common">yellowstripe goby</name>
    <dbReference type="NCBI Taxonomy" id="88201"/>
    <lineage>
        <taxon>Eukaryota</taxon>
        <taxon>Metazoa</taxon>
        <taxon>Chordata</taxon>
        <taxon>Craniata</taxon>
        <taxon>Vertebrata</taxon>
        <taxon>Euteleostomi</taxon>
        <taxon>Actinopterygii</taxon>
        <taxon>Neopterygii</taxon>
        <taxon>Teleostei</taxon>
        <taxon>Neoteleostei</taxon>
        <taxon>Acanthomorphata</taxon>
        <taxon>Gobiaria</taxon>
        <taxon>Gobiiformes</taxon>
        <taxon>Gobioidei</taxon>
        <taxon>Gobiidae</taxon>
        <taxon>Gobionellinae</taxon>
        <taxon>Mugilogobius</taxon>
    </lineage>
</organism>
<name>A0AAW0PSU9_9GOBI</name>
<comment type="caution">
    <text evidence="5">The sequence shown here is derived from an EMBL/GenBank/DDBJ whole genome shotgun (WGS) entry which is preliminary data.</text>
</comment>
<dbReference type="InterPro" id="IPR048335">
    <property type="entry name" value="Pellino_RING"/>
</dbReference>
<dbReference type="Pfam" id="PF04710">
    <property type="entry name" value="Pellino_FHA"/>
    <property type="match status" value="1"/>
</dbReference>
<dbReference type="Proteomes" id="UP001460270">
    <property type="component" value="Unassembled WGS sequence"/>
</dbReference>
<evidence type="ECO:0000256" key="1">
    <source>
        <dbReference type="ARBA" id="ARBA00005639"/>
    </source>
</evidence>
<evidence type="ECO:0000259" key="4">
    <source>
        <dbReference type="Pfam" id="PF20723"/>
    </source>
</evidence>
<dbReference type="InterPro" id="IPR048334">
    <property type="entry name" value="Pellino_FHA"/>
</dbReference>
<protein>
    <recommendedName>
        <fullName evidence="7">Pellino</fullName>
    </recommendedName>
</protein>
<evidence type="ECO:0000313" key="5">
    <source>
        <dbReference type="EMBL" id="KAK7930643.1"/>
    </source>
</evidence>
<dbReference type="PANTHER" id="PTHR12098">
    <property type="entry name" value="E3 UBIQUITIN-PROTEIN LIGASE PELLINO-RELATED"/>
    <property type="match status" value="1"/>
</dbReference>
<dbReference type="AlphaFoldDB" id="A0AAW0PSU9"/>
<dbReference type="EMBL" id="JBBPFD010000004">
    <property type="protein sequence ID" value="KAK7930643.1"/>
    <property type="molecule type" value="Genomic_DNA"/>
</dbReference>
<keyword evidence="6" id="KW-1185">Reference proteome</keyword>
<evidence type="ECO:0000313" key="6">
    <source>
        <dbReference type="Proteomes" id="UP001460270"/>
    </source>
</evidence>
<dbReference type="GO" id="GO:0008592">
    <property type="term" value="P:regulation of Toll signaling pathway"/>
    <property type="evidence" value="ECO:0007669"/>
    <property type="project" value="InterPro"/>
</dbReference>